<accession>A0A3S9UYJ9</accession>
<evidence type="ECO:0000313" key="3">
    <source>
        <dbReference type="Proteomes" id="UP000270678"/>
    </source>
</evidence>
<dbReference type="Pfam" id="PF24032">
    <property type="entry name" value="YQBQ"/>
    <property type="match status" value="1"/>
</dbReference>
<dbReference type="RefSeq" id="WP_126998922.1">
    <property type="nucleotide sequence ID" value="NZ_CP034346.1"/>
</dbReference>
<dbReference type="OrthoDB" id="2651947at2"/>
<sequence>MSYEVVYQDKYYLRELIESISLKDSLDQISYQADIRLKVTSDFPDLQPGQPIRVSGIPYGKNSMVYLLNPGVVWDCDSTNRETKHMTVTVYDRTIYLAKSEDEYLLPAGQTASQRLKKYASDWGIKLSTVPDTKTKLKKAVYRARPIYNMLNADLQETVKSGGDMYIPRMTPAGLELFRVGSNKDVYVLEAIEETTQSRTLDGTITKVKVIGTEDRKEKKKSKKKAGSGNVEIPDGMTLEEIGRLYGGKVDKKSKKKGKKPKVKADSKVELPSKILAITTGQTDKFGTLQRMVQDEDVKTPAAAKKLGESMLSGVQETFTVSGPDLNIIRAGDAVIYNKMNLIVTSVIHDLGEPGHMSLNLASQEYVRRRYFLNYG</sequence>
<name>A0A3S9UYJ9_9BACL</name>
<dbReference type="InterPro" id="IPR056937">
    <property type="entry name" value="YqbQ/XkdQ"/>
</dbReference>
<evidence type="ECO:0000313" key="2">
    <source>
        <dbReference type="EMBL" id="AZS15370.1"/>
    </source>
</evidence>
<evidence type="ECO:0000259" key="1">
    <source>
        <dbReference type="Pfam" id="PF24032"/>
    </source>
</evidence>
<proteinExistence type="predicted"/>
<dbReference type="Proteomes" id="UP000270678">
    <property type="component" value="Chromosome"/>
</dbReference>
<feature type="domain" description="YqbQ/XkdQ" evidence="1">
    <location>
        <begin position="71"/>
        <end position="221"/>
    </location>
</feature>
<keyword evidence="3" id="KW-1185">Reference proteome</keyword>
<dbReference type="AlphaFoldDB" id="A0A3S9UYJ9"/>
<dbReference type="EMBL" id="CP034346">
    <property type="protein sequence ID" value="AZS15370.1"/>
    <property type="molecule type" value="Genomic_DNA"/>
</dbReference>
<reference evidence="3" key="1">
    <citation type="submission" date="2018-12" db="EMBL/GenBank/DDBJ databases">
        <title>Complete genome sequence of Paenibacillus sp. MBLB1234.</title>
        <authorList>
            <person name="Nam Y.-D."/>
            <person name="Kang J."/>
            <person name="Chung W.-H."/>
            <person name="Park Y.S."/>
        </authorList>
    </citation>
    <scope>NUCLEOTIDE SEQUENCE [LARGE SCALE GENOMIC DNA]</scope>
    <source>
        <strain evidence="3">MBLB1234</strain>
    </source>
</reference>
<gene>
    <name evidence="2" type="ORF">EI981_13445</name>
</gene>
<organism evidence="2 3">
    <name type="scientific">Paenibacillus lutimineralis</name>
    <dbReference type="NCBI Taxonomy" id="2707005"/>
    <lineage>
        <taxon>Bacteria</taxon>
        <taxon>Bacillati</taxon>
        <taxon>Bacillota</taxon>
        <taxon>Bacilli</taxon>
        <taxon>Bacillales</taxon>
        <taxon>Paenibacillaceae</taxon>
        <taxon>Paenibacillus</taxon>
    </lineage>
</organism>
<dbReference type="KEGG" id="plut:EI981_13445"/>
<protein>
    <submittedName>
        <fullName evidence="2">Phage portal protein</fullName>
    </submittedName>
</protein>